<keyword evidence="9 12" id="KW-0406">Ion transport</keyword>
<evidence type="ECO:0000256" key="11">
    <source>
        <dbReference type="ARBA" id="ARBA00023136"/>
    </source>
</evidence>
<dbReference type="InterPro" id="IPR001421">
    <property type="entry name" value="ATP8_metazoa"/>
</dbReference>
<comment type="similarity">
    <text evidence="2 12">Belongs to the ATPase protein 8 family.</text>
</comment>
<dbReference type="EMBL" id="MG989235">
    <property type="protein sequence ID" value="AWU49050.1"/>
    <property type="molecule type" value="Genomic_DNA"/>
</dbReference>
<evidence type="ECO:0000256" key="7">
    <source>
        <dbReference type="ARBA" id="ARBA00022781"/>
    </source>
</evidence>
<keyword evidence="11" id="KW-0472">Membrane</keyword>
<evidence type="ECO:0000256" key="1">
    <source>
        <dbReference type="ARBA" id="ARBA00004304"/>
    </source>
</evidence>
<geneLocation type="mitochondrion" evidence="13"/>
<dbReference type="GO" id="GO:0031966">
    <property type="term" value="C:mitochondrial membrane"/>
    <property type="evidence" value="ECO:0007669"/>
    <property type="project" value="UniProtKB-SubCell"/>
</dbReference>
<dbReference type="Pfam" id="PF00895">
    <property type="entry name" value="ATP-synt_8"/>
    <property type="match status" value="1"/>
</dbReference>
<gene>
    <name evidence="13" type="primary">atp8</name>
</gene>
<evidence type="ECO:0000256" key="8">
    <source>
        <dbReference type="ARBA" id="ARBA00022989"/>
    </source>
</evidence>
<keyword evidence="5 12" id="KW-0138">CF(0)</keyword>
<evidence type="ECO:0000256" key="4">
    <source>
        <dbReference type="ARBA" id="ARBA00022448"/>
    </source>
</evidence>
<comment type="subunit">
    <text evidence="3">F-type ATPases have 2 components, CF(1) - the catalytic core - and CF(0) - the membrane proton channel.</text>
</comment>
<evidence type="ECO:0000256" key="3">
    <source>
        <dbReference type="ARBA" id="ARBA00011291"/>
    </source>
</evidence>
<dbReference type="RefSeq" id="YP_009501960.1">
    <property type="nucleotide sequence ID" value="NC_038139.1"/>
</dbReference>
<protein>
    <recommendedName>
        <fullName evidence="12">ATP synthase complex subunit 8</fullName>
    </recommendedName>
</protein>
<name>A0A344A2Q9_9HEMI</name>
<dbReference type="GO" id="GO:0015078">
    <property type="term" value="F:proton transmembrane transporter activity"/>
    <property type="evidence" value="ECO:0007669"/>
    <property type="project" value="InterPro"/>
</dbReference>
<evidence type="ECO:0000256" key="5">
    <source>
        <dbReference type="ARBA" id="ARBA00022547"/>
    </source>
</evidence>
<proteinExistence type="inferred from homology"/>
<dbReference type="GO" id="GO:0015986">
    <property type="term" value="P:proton motive force-driven ATP synthesis"/>
    <property type="evidence" value="ECO:0007669"/>
    <property type="project" value="InterPro"/>
</dbReference>
<comment type="subcellular location">
    <subcellularLocation>
        <location evidence="1 12">Mitochondrion membrane</location>
        <topology evidence="1 12">Single-pass membrane protein</topology>
    </subcellularLocation>
</comment>
<organism evidence="13">
    <name type="scientific">Psylla alni</name>
    <dbReference type="NCBI Taxonomy" id="1393965"/>
    <lineage>
        <taxon>Eukaryota</taxon>
        <taxon>Metazoa</taxon>
        <taxon>Ecdysozoa</taxon>
        <taxon>Arthropoda</taxon>
        <taxon>Hexapoda</taxon>
        <taxon>Insecta</taxon>
        <taxon>Pterygota</taxon>
        <taxon>Neoptera</taxon>
        <taxon>Paraneoptera</taxon>
        <taxon>Hemiptera</taxon>
        <taxon>Sternorrhyncha</taxon>
        <taxon>Psylloidea</taxon>
        <taxon>Psyllidae</taxon>
        <taxon>Psyllinae</taxon>
        <taxon>Psylla</taxon>
    </lineage>
</organism>
<accession>A0A344A2Q9</accession>
<evidence type="ECO:0000256" key="6">
    <source>
        <dbReference type="ARBA" id="ARBA00022692"/>
    </source>
</evidence>
<keyword evidence="8" id="KW-1133">Transmembrane helix</keyword>
<evidence type="ECO:0000256" key="9">
    <source>
        <dbReference type="ARBA" id="ARBA00023065"/>
    </source>
</evidence>
<keyword evidence="6 12" id="KW-0812">Transmembrane</keyword>
<evidence type="ECO:0000313" key="13">
    <source>
        <dbReference type="EMBL" id="AWU49050.1"/>
    </source>
</evidence>
<dbReference type="GO" id="GO:0045259">
    <property type="term" value="C:proton-transporting ATP synthase complex"/>
    <property type="evidence" value="ECO:0007669"/>
    <property type="project" value="UniProtKB-KW"/>
</dbReference>
<keyword evidence="7 12" id="KW-0375">Hydrogen ion transport</keyword>
<keyword evidence="10 12" id="KW-0496">Mitochondrion</keyword>
<reference evidence="13" key="1">
    <citation type="submission" date="2018-02" db="EMBL/GenBank/DDBJ databases">
        <title>Resolving the psyllid tree of life: Phylogenomic analysis of the superfamily Psylloidea (Hemiptera).</title>
        <authorList>
            <person name="Percy D.M."/>
            <person name="Sveinsson S."/>
            <person name="Lemmon A.R."/>
            <person name="Lemmon E.M."/>
            <person name="Ouvrard D."/>
            <person name="Burckhardt D."/>
        </authorList>
    </citation>
    <scope>NUCLEOTIDE SEQUENCE</scope>
    <source>
        <strain evidence="13">DP1.idba.169_circ</strain>
    </source>
</reference>
<dbReference type="GeneID" id="37507357"/>
<evidence type="ECO:0000256" key="2">
    <source>
        <dbReference type="ARBA" id="ARBA00008892"/>
    </source>
</evidence>
<evidence type="ECO:0000256" key="10">
    <source>
        <dbReference type="ARBA" id="ARBA00023128"/>
    </source>
</evidence>
<evidence type="ECO:0000256" key="12">
    <source>
        <dbReference type="RuleBase" id="RU003661"/>
    </source>
</evidence>
<keyword evidence="4 12" id="KW-0813">Transport</keyword>
<dbReference type="AlphaFoldDB" id="A0A344A2Q9"/>
<sequence>MPQMAPMPWTILLLVSILTLLYLSTTIFFSIKQSNSMKINFEKKNISIKW</sequence>